<dbReference type="GO" id="GO:0046677">
    <property type="term" value="P:response to antibiotic"/>
    <property type="evidence" value="ECO:0007669"/>
    <property type="project" value="InterPro"/>
</dbReference>
<dbReference type="InterPro" id="IPR000871">
    <property type="entry name" value="Beta-lactam_class-A"/>
</dbReference>
<dbReference type="InterPro" id="IPR012338">
    <property type="entry name" value="Beta-lactam/transpept-like"/>
</dbReference>
<dbReference type="InterPro" id="IPR045155">
    <property type="entry name" value="Beta-lactam_cat"/>
</dbReference>
<sequence length="374" mass="42888">MVMMNVWIIVVLLLLLIPTIFGILAKIIKLMEDKKNEQDVLKFIKNNPEKASIFAIYNDYPLLEYQADKKMPLASTLKIIIAIEFARQADIKAIDIKELVPLKELDKYFIKNTDGGAHLNWIESLRNNNQINQGQVSLFQVAKGMIEFSSNANTEFLINKLGLEKINQVLKILTLERHDPLFPISSANLICTYIQSKNGMTFKETLKEIKGMTYEEYANKAIEINQLLKDDKDMALINQLNTKDIYNNRFQVIASQKQPTSTTKEYANLMQAIRKRKFLTSNAQDILQEIMNIIPNEGSSLIDLGLKGGSSISILTTAFYSKDEDGNTMDMAIFIHDPSRMDLLWIQNKFNLFIGKFATDKHFREEVVRTLYVE</sequence>
<dbReference type="EMBL" id="RBVX01000035">
    <property type="protein sequence ID" value="RSL30545.1"/>
    <property type="molecule type" value="Genomic_DNA"/>
</dbReference>
<dbReference type="Gene3D" id="3.40.710.10">
    <property type="entry name" value="DD-peptidase/beta-lactamase superfamily"/>
    <property type="match status" value="1"/>
</dbReference>
<dbReference type="AlphaFoldDB" id="A0A3R9PZV2"/>
<dbReference type="PANTHER" id="PTHR35333:SF3">
    <property type="entry name" value="BETA-LACTAMASE-TYPE TRANSPEPTIDASE FOLD CONTAINING PROTEIN"/>
    <property type="match status" value="1"/>
</dbReference>
<dbReference type="PANTHER" id="PTHR35333">
    <property type="entry name" value="BETA-LACTAMASE"/>
    <property type="match status" value="1"/>
</dbReference>
<accession>A0A3R9PZV2</accession>
<comment type="caution">
    <text evidence="2">The sequence shown here is derived from an EMBL/GenBank/DDBJ whole genome shotgun (WGS) entry which is preliminary data.</text>
</comment>
<keyword evidence="3" id="KW-1185">Reference proteome</keyword>
<reference evidence="2 3" key="1">
    <citation type="submission" date="2018-10" db="EMBL/GenBank/DDBJ databases">
        <title>Draft genome sequence of Bacillus salarius IM0101, isolated from a hypersaline soil in Inner Mongolia, China.</title>
        <authorList>
            <person name="Yamprayoonswat W."/>
            <person name="Boonvisut S."/>
            <person name="Jumpathong W."/>
            <person name="Sittihan S."/>
            <person name="Ruangsuj P."/>
            <person name="Wanthongcharoen S."/>
            <person name="Thongpramul N."/>
            <person name="Pimmason S."/>
            <person name="Yu B."/>
            <person name="Yasawong M."/>
        </authorList>
    </citation>
    <scope>NUCLEOTIDE SEQUENCE [LARGE SCALE GENOMIC DNA]</scope>
    <source>
        <strain evidence="2 3">IM0101</strain>
    </source>
</reference>
<protein>
    <submittedName>
        <fullName evidence="2">Serine hydrolase</fullName>
    </submittedName>
</protein>
<evidence type="ECO:0000313" key="2">
    <source>
        <dbReference type="EMBL" id="RSL30545.1"/>
    </source>
</evidence>
<evidence type="ECO:0000259" key="1">
    <source>
        <dbReference type="Pfam" id="PF13354"/>
    </source>
</evidence>
<gene>
    <name evidence="2" type="ORF">D7Z54_25255</name>
</gene>
<organism evidence="2 3">
    <name type="scientific">Salibacterium salarium</name>
    <dbReference type="NCBI Taxonomy" id="284579"/>
    <lineage>
        <taxon>Bacteria</taxon>
        <taxon>Bacillati</taxon>
        <taxon>Bacillota</taxon>
        <taxon>Bacilli</taxon>
        <taxon>Bacillales</taxon>
        <taxon>Bacillaceae</taxon>
    </lineage>
</organism>
<dbReference type="GO" id="GO:0030655">
    <property type="term" value="P:beta-lactam antibiotic catabolic process"/>
    <property type="evidence" value="ECO:0007669"/>
    <property type="project" value="InterPro"/>
</dbReference>
<feature type="domain" description="Beta-lactamase class A catalytic" evidence="1">
    <location>
        <begin position="63"/>
        <end position="173"/>
    </location>
</feature>
<dbReference type="Pfam" id="PF13354">
    <property type="entry name" value="Beta-lactamase2"/>
    <property type="match status" value="1"/>
</dbReference>
<dbReference type="OrthoDB" id="975092at2"/>
<dbReference type="GO" id="GO:0008800">
    <property type="term" value="F:beta-lactamase activity"/>
    <property type="evidence" value="ECO:0007669"/>
    <property type="project" value="InterPro"/>
</dbReference>
<dbReference type="SUPFAM" id="SSF56601">
    <property type="entry name" value="beta-lactamase/transpeptidase-like"/>
    <property type="match status" value="1"/>
</dbReference>
<dbReference type="Proteomes" id="UP000275076">
    <property type="component" value="Unassembled WGS sequence"/>
</dbReference>
<evidence type="ECO:0000313" key="3">
    <source>
        <dbReference type="Proteomes" id="UP000275076"/>
    </source>
</evidence>
<keyword evidence="2" id="KW-0378">Hydrolase</keyword>
<proteinExistence type="predicted"/>
<name>A0A3R9PZV2_9BACI</name>